<dbReference type="InterPro" id="IPR001173">
    <property type="entry name" value="Glyco_trans_2-like"/>
</dbReference>
<dbReference type="HOGENOM" id="CLU_367181_0_0_5"/>
<evidence type="ECO:0000259" key="4">
    <source>
        <dbReference type="Pfam" id="PF00535"/>
    </source>
</evidence>
<keyword evidence="2" id="KW-0328">Glycosyltransferase</keyword>
<dbReference type="PANTHER" id="PTHR43685">
    <property type="entry name" value="GLYCOSYLTRANSFERASE"/>
    <property type="match status" value="1"/>
</dbReference>
<dbReference type="OrthoDB" id="5291101at2"/>
<dbReference type="PANTHER" id="PTHR43685:SF5">
    <property type="entry name" value="GLYCOSYLTRANSFERASE EPSE-RELATED"/>
    <property type="match status" value="1"/>
</dbReference>
<dbReference type="GO" id="GO:0016757">
    <property type="term" value="F:glycosyltransferase activity"/>
    <property type="evidence" value="ECO:0007669"/>
    <property type="project" value="UniProtKB-KW"/>
</dbReference>
<dbReference type="eggNOG" id="COG1216">
    <property type="taxonomic scope" value="Bacteria"/>
</dbReference>
<dbReference type="Proteomes" id="UP000030021">
    <property type="component" value="Unassembled WGS sequence"/>
</dbReference>
<dbReference type="AlphaFoldDB" id="A0A0A0HK83"/>
<dbReference type="Gene3D" id="3.90.550.10">
    <property type="entry name" value="Spore Coat Polysaccharide Biosynthesis Protein SpsA, Chain A"/>
    <property type="match status" value="1"/>
</dbReference>
<dbReference type="SUPFAM" id="SSF53448">
    <property type="entry name" value="Nucleotide-diphospho-sugar transferases"/>
    <property type="match status" value="1"/>
</dbReference>
<evidence type="ECO:0000313" key="5">
    <source>
        <dbReference type="EMBL" id="KGM87296.1"/>
    </source>
</evidence>
<dbReference type="CDD" id="cd00761">
    <property type="entry name" value="Glyco_tranf_GTA_type"/>
    <property type="match status" value="1"/>
</dbReference>
<accession>A0A0A0HK83</accession>
<reference evidence="5 6" key="1">
    <citation type="submission" date="2013-01" db="EMBL/GenBank/DDBJ databases">
        <authorList>
            <person name="Fiebig A."/>
            <person name="Goeker M."/>
            <person name="Klenk H.-P.P."/>
        </authorList>
    </citation>
    <scope>NUCLEOTIDE SEQUENCE [LARGE SCALE GENOMIC DNA]</scope>
    <source>
        <strain evidence="5 6">DSM 17069</strain>
    </source>
</reference>
<comment type="similarity">
    <text evidence="1">Belongs to the glycosyltransferase 2 family.</text>
</comment>
<dbReference type="EMBL" id="AONH01000015">
    <property type="protein sequence ID" value="KGM87296.1"/>
    <property type="molecule type" value="Genomic_DNA"/>
</dbReference>
<dbReference type="Pfam" id="PF13469">
    <property type="entry name" value="Sulfotransfer_3"/>
    <property type="match status" value="1"/>
</dbReference>
<name>A0A0A0HK83_9RHOB</name>
<evidence type="ECO:0000256" key="2">
    <source>
        <dbReference type="ARBA" id="ARBA00022676"/>
    </source>
</evidence>
<comment type="caution">
    <text evidence="5">The sequence shown here is derived from an EMBL/GenBank/DDBJ whole genome shotgun (WGS) entry which is preliminary data.</text>
</comment>
<gene>
    <name evidence="5" type="ORF">rosmuc_02776</name>
</gene>
<feature type="domain" description="Glycosyltransferase 2-like" evidence="4">
    <location>
        <begin position="452"/>
        <end position="567"/>
    </location>
</feature>
<dbReference type="InterPro" id="IPR027417">
    <property type="entry name" value="P-loop_NTPase"/>
</dbReference>
<dbReference type="Gene3D" id="3.40.50.300">
    <property type="entry name" value="P-loop containing nucleotide triphosphate hydrolases"/>
    <property type="match status" value="1"/>
</dbReference>
<sequence length="759" mass="84100">MALSDRKMPFWDAVTAAQEHALSGDKDRAINALLAARREAAESGGDLSEERTALLRALIRTIAPGHEDLLEDAPNMAPAVQRIAVSGIGRSGTTLIYQQIAKLLLLADRRVNFRYEPYLWNIRSPEAKGNPFDMSQLHHFGLMVHTGVPLFLEGGHPLHDPFVDHLFDAPWDRDPQQAPDAHLTKVIRGSGRLRSYLARFPDLRIVACLRNPVDTINSSLGMFSFFGEEFHPDDRPRFRDELAARGADVTRLGQPDLSVEWYAQWWQAFTEETLAVAQDYPENVFPFCYEAFQEKPEAMLEALMDFVGLRNLGMFMGLSKPAGPTIKATSLTQHDIRVLGPQIDYYTDQVLVPRLGAQAALARTDKTVSRYLGGRFSFPIAGSDLGRKCPIQLRGMMLNGAGSPFLSLAKRPANPVDLAEMIAQHHKGDPAEMRKPAESVARIKGGKRFGAVITCHNNQNTVADAVLSCLNQTLPFDEIVVVDDKSTDNSRQILAELETRYSNLRVLALPSNLGPSGARDLGIRALTTEFFTQLDGDDLYWPSKNAQEATALAGDESAVAFSDILVVRPGQSHVQSVAAYDGRTGAEAWTALMARTPQIPRDMTLSRKLYFEAGGYDMTRHLYEDWEFKLRLAARSRAWIRAQGTAGTVYNRLSPGLSGVEDGLHARALSQIFLSGLGQAYLPKEAILQSYDAMIGRFADRNVAVRSRQALETFIARGLDLVRLAEHVSRRDTCAMDNMDYAASLDKFVAENLREEVSA</sequence>
<dbReference type="RefSeq" id="WP_102105973.1">
    <property type="nucleotide sequence ID" value="NZ_KN293981.1"/>
</dbReference>
<dbReference type="SUPFAM" id="SSF52540">
    <property type="entry name" value="P-loop containing nucleoside triphosphate hydrolases"/>
    <property type="match status" value="1"/>
</dbReference>
<evidence type="ECO:0000313" key="6">
    <source>
        <dbReference type="Proteomes" id="UP000030021"/>
    </source>
</evidence>
<dbReference type="PATRIC" id="fig|1288298.3.peg.2793"/>
<protein>
    <submittedName>
        <fullName evidence="5">Glycosyltransferase involved in cell wall biogenesis</fullName>
    </submittedName>
</protein>
<evidence type="ECO:0000256" key="3">
    <source>
        <dbReference type="ARBA" id="ARBA00022679"/>
    </source>
</evidence>
<organism evidence="5 6">
    <name type="scientific">Roseovarius mucosus DSM 17069</name>
    <dbReference type="NCBI Taxonomy" id="1288298"/>
    <lineage>
        <taxon>Bacteria</taxon>
        <taxon>Pseudomonadati</taxon>
        <taxon>Pseudomonadota</taxon>
        <taxon>Alphaproteobacteria</taxon>
        <taxon>Rhodobacterales</taxon>
        <taxon>Roseobacteraceae</taxon>
        <taxon>Roseovarius</taxon>
    </lineage>
</organism>
<keyword evidence="3 5" id="KW-0808">Transferase</keyword>
<proteinExistence type="inferred from homology"/>
<dbReference type="InterPro" id="IPR029044">
    <property type="entry name" value="Nucleotide-diphossugar_trans"/>
</dbReference>
<dbReference type="Pfam" id="PF00535">
    <property type="entry name" value="Glycos_transf_2"/>
    <property type="match status" value="1"/>
</dbReference>
<dbReference type="InterPro" id="IPR050834">
    <property type="entry name" value="Glycosyltransf_2"/>
</dbReference>
<evidence type="ECO:0000256" key="1">
    <source>
        <dbReference type="ARBA" id="ARBA00006739"/>
    </source>
</evidence>